<dbReference type="Proteomes" id="UP000269923">
    <property type="component" value="Unassembled WGS sequence"/>
</dbReference>
<keyword evidence="3 6" id="KW-0812">Transmembrane</keyword>
<dbReference type="PANTHER" id="PTHR21716">
    <property type="entry name" value="TRANSMEMBRANE PROTEIN"/>
    <property type="match status" value="1"/>
</dbReference>
<dbReference type="OrthoDB" id="5792512at2"/>
<evidence type="ECO:0000256" key="2">
    <source>
        <dbReference type="ARBA" id="ARBA00009773"/>
    </source>
</evidence>
<comment type="caution">
    <text evidence="7">The sequence shown here is derived from an EMBL/GenBank/DDBJ whole genome shotgun (WGS) entry which is preliminary data.</text>
</comment>
<feature type="transmembrane region" description="Helical" evidence="6">
    <location>
        <begin position="216"/>
        <end position="235"/>
    </location>
</feature>
<dbReference type="STRING" id="1121352.GCA_000620925_01634"/>
<dbReference type="GO" id="GO:0016020">
    <property type="term" value="C:membrane"/>
    <property type="evidence" value="ECO:0007669"/>
    <property type="project" value="UniProtKB-SubCell"/>
</dbReference>
<evidence type="ECO:0000256" key="5">
    <source>
        <dbReference type="ARBA" id="ARBA00023136"/>
    </source>
</evidence>
<dbReference type="AlphaFoldDB" id="A0A3P2A4W9"/>
<comment type="subcellular location">
    <subcellularLocation>
        <location evidence="1">Membrane</location>
        <topology evidence="1">Multi-pass membrane protein</topology>
    </subcellularLocation>
</comment>
<sequence length="358" mass="39928">MYLPNPKKPWLPWLAAGVVLLVSVSLFRLLESILMPFITAAVLAYILNPLVGRLQKLGIHRSRAAMWVMVFTFMLLIALLLVIVPMLLKQLQSIIARIPQLVDYVQHTVLPWLNMRFGEHLALDNASITQWLRNNAHNIQQTLQKTMPVLMQQGTSLAGWLGNIALLPLLLYYFLLDWARWEDGVRLMVPRRYLGVYNRVAGNMDTVLGEFLRGQLTVMVVMGLLYGLGLMATGLESGFAIGMVAGILVFVPYLGAFTGLLLATLAALLQFGSWQGVLSVWAVFAVGQTLESFFITPKIVGDRIGLSPFWVIFSLMAFGSLLGFVGMLVALPLAAVCLVLLREGKTLYLQSGFYRRRF</sequence>
<accession>A0A3P2A4W9</accession>
<dbReference type="PANTHER" id="PTHR21716:SF64">
    <property type="entry name" value="AI-2 TRANSPORT PROTEIN TQSA"/>
    <property type="match status" value="1"/>
</dbReference>
<evidence type="ECO:0000313" key="7">
    <source>
        <dbReference type="EMBL" id="RRD90512.1"/>
    </source>
</evidence>
<feature type="transmembrane region" description="Helical" evidence="6">
    <location>
        <begin position="10"/>
        <end position="27"/>
    </location>
</feature>
<keyword evidence="8" id="KW-1185">Reference proteome</keyword>
<feature type="transmembrane region" description="Helical" evidence="6">
    <location>
        <begin position="64"/>
        <end position="88"/>
    </location>
</feature>
<gene>
    <name evidence="7" type="ORF">EII21_04320</name>
</gene>
<dbReference type="RefSeq" id="WP_124794403.1">
    <property type="nucleotide sequence ID" value="NZ_RQYC01000005.1"/>
</dbReference>
<keyword evidence="4 6" id="KW-1133">Transmembrane helix</keyword>
<evidence type="ECO:0000256" key="4">
    <source>
        <dbReference type="ARBA" id="ARBA00022989"/>
    </source>
</evidence>
<evidence type="ECO:0000256" key="1">
    <source>
        <dbReference type="ARBA" id="ARBA00004141"/>
    </source>
</evidence>
<dbReference type="EMBL" id="RQYC01000005">
    <property type="protein sequence ID" value="RRD90512.1"/>
    <property type="molecule type" value="Genomic_DNA"/>
</dbReference>
<feature type="transmembrane region" description="Helical" evidence="6">
    <location>
        <begin position="33"/>
        <end position="52"/>
    </location>
</feature>
<name>A0A3P2A4W9_9NEIS</name>
<keyword evidence="5 6" id="KW-0472">Membrane</keyword>
<dbReference type="Pfam" id="PF01594">
    <property type="entry name" value="AI-2E_transport"/>
    <property type="match status" value="1"/>
</dbReference>
<proteinExistence type="inferred from homology"/>
<feature type="transmembrane region" description="Helical" evidence="6">
    <location>
        <begin position="241"/>
        <end position="269"/>
    </location>
</feature>
<comment type="similarity">
    <text evidence="2">Belongs to the autoinducer-2 exporter (AI-2E) (TC 2.A.86) family.</text>
</comment>
<evidence type="ECO:0000256" key="3">
    <source>
        <dbReference type="ARBA" id="ARBA00022692"/>
    </source>
</evidence>
<feature type="transmembrane region" description="Helical" evidence="6">
    <location>
        <begin position="157"/>
        <end position="176"/>
    </location>
</feature>
<reference evidence="7 8" key="1">
    <citation type="submission" date="2018-11" db="EMBL/GenBank/DDBJ databases">
        <title>Genomes From Bacteria Associated with the Canine Oral Cavity: a Test Case for Automated Genome-Based Taxonomic Assignment.</title>
        <authorList>
            <person name="Coil D.A."/>
            <person name="Jospin G."/>
            <person name="Darling A.E."/>
            <person name="Wallis C."/>
            <person name="Davis I.J."/>
            <person name="Harris S."/>
            <person name="Eisen J.A."/>
            <person name="Holcombe L.J."/>
            <person name="O'Flynn C."/>
        </authorList>
    </citation>
    <scope>NUCLEOTIDE SEQUENCE [LARGE SCALE GENOMIC DNA]</scope>
    <source>
        <strain evidence="7 8">COT-280</strain>
    </source>
</reference>
<organism evidence="7 8">
    <name type="scientific">Conchiformibius steedae</name>
    <dbReference type="NCBI Taxonomy" id="153493"/>
    <lineage>
        <taxon>Bacteria</taxon>
        <taxon>Pseudomonadati</taxon>
        <taxon>Pseudomonadota</taxon>
        <taxon>Betaproteobacteria</taxon>
        <taxon>Neisseriales</taxon>
        <taxon>Neisseriaceae</taxon>
        <taxon>Conchiformibius</taxon>
    </lineage>
</organism>
<dbReference type="InterPro" id="IPR002549">
    <property type="entry name" value="AI-2E-like"/>
</dbReference>
<protein>
    <submittedName>
        <fullName evidence="7">AI-2E family transporter</fullName>
    </submittedName>
</protein>
<evidence type="ECO:0000313" key="8">
    <source>
        <dbReference type="Proteomes" id="UP000269923"/>
    </source>
</evidence>
<feature type="transmembrane region" description="Helical" evidence="6">
    <location>
        <begin position="308"/>
        <end position="341"/>
    </location>
</feature>
<dbReference type="GO" id="GO:0055085">
    <property type="term" value="P:transmembrane transport"/>
    <property type="evidence" value="ECO:0007669"/>
    <property type="project" value="TreeGrafter"/>
</dbReference>
<evidence type="ECO:0000256" key="6">
    <source>
        <dbReference type="SAM" id="Phobius"/>
    </source>
</evidence>